<evidence type="ECO:0000313" key="7">
    <source>
        <dbReference type="EMBL" id="CAD9230557.1"/>
    </source>
</evidence>
<dbReference type="GO" id="GO:0071949">
    <property type="term" value="F:FAD binding"/>
    <property type="evidence" value="ECO:0007669"/>
    <property type="project" value="InterPro"/>
</dbReference>
<keyword evidence="3" id="KW-0285">Flavoprotein</keyword>
<evidence type="ECO:0000259" key="6">
    <source>
        <dbReference type="PROSITE" id="PS51387"/>
    </source>
</evidence>
<evidence type="ECO:0000256" key="4">
    <source>
        <dbReference type="ARBA" id="ARBA00022827"/>
    </source>
</evidence>
<dbReference type="InterPro" id="IPR036318">
    <property type="entry name" value="FAD-bd_PCMH-like_sf"/>
</dbReference>
<dbReference type="Pfam" id="PF01565">
    <property type="entry name" value="FAD_binding_4"/>
    <property type="match status" value="1"/>
</dbReference>
<evidence type="ECO:0000256" key="3">
    <source>
        <dbReference type="ARBA" id="ARBA00022630"/>
    </source>
</evidence>
<comment type="cofactor">
    <cofactor evidence="1">
        <name>FAD</name>
        <dbReference type="ChEBI" id="CHEBI:57692"/>
    </cofactor>
</comment>
<gene>
    <name evidence="7" type="ORF">CCAE0312_LOCUS2609</name>
</gene>
<dbReference type="EMBL" id="HBGH01004759">
    <property type="protein sequence ID" value="CAD9230557.1"/>
    <property type="molecule type" value="Transcribed_RNA"/>
</dbReference>
<dbReference type="SUPFAM" id="SSF56176">
    <property type="entry name" value="FAD-binding/transporter-associated domain-like"/>
    <property type="match status" value="1"/>
</dbReference>
<dbReference type="InterPro" id="IPR012951">
    <property type="entry name" value="BBE"/>
</dbReference>
<dbReference type="GO" id="GO:0016491">
    <property type="term" value="F:oxidoreductase activity"/>
    <property type="evidence" value="ECO:0007669"/>
    <property type="project" value="UniProtKB-KW"/>
</dbReference>
<proteinExistence type="inferred from homology"/>
<dbReference type="InterPro" id="IPR006094">
    <property type="entry name" value="Oxid_FAD_bind_N"/>
</dbReference>
<evidence type="ECO:0000256" key="1">
    <source>
        <dbReference type="ARBA" id="ARBA00001974"/>
    </source>
</evidence>
<dbReference type="InterPro" id="IPR016166">
    <property type="entry name" value="FAD-bd_PCMH"/>
</dbReference>
<protein>
    <recommendedName>
        <fullName evidence="6">FAD-binding PCMH-type domain-containing protein</fullName>
    </recommendedName>
</protein>
<dbReference type="PANTHER" id="PTHR42973:SF39">
    <property type="entry name" value="FAD-BINDING PCMH-TYPE DOMAIN-CONTAINING PROTEIN"/>
    <property type="match status" value="1"/>
</dbReference>
<sequence length="551" mass="61066">MIIGSWEEGERGRARNMLLLGDVDGVTPSARGRWFGSKGWTLIVVVMVLTGLPDPGLAVSPAVLPSTFKRCFGRCLNALKPIEEIVFLPGEPGYIERMGWSFEPDPKDKPVAFADCKTKRQIRCAMRCAKRWNIGVCPRAGGHSRIGSSMCTGIVIDVWQFKQFSLSRDQNYVTVGAGLTLGELAHQLDGHDKIFPVGHCPSVGLTGFLLAGGLSEIANDLGLACDNLKEIQMVTPNGVRIANATKNQQLLWASCGGGGGRLGIAYEMRLRVHDASKYDQYVSFMTRVKNDVPGFLEHYMKWGSRDPSILTRLKLIFSQRNSTALILFNGACIGTTVRSVCRKRLQKAGFFRYQLNQLAFRTGKGAMRLLEFLATASFKMPSPGTFFHDNSASHSMGRYVRTTDFVGGYGLKFNANHPPSKSFFKRVIRTSYRECQIRGNQKCSYVFQNLGEAITSVGPQQTAVYGLRKATHWLSIRVLGAELSKSKVTMRHLAAQFSDVTLGGFLNYEDTTLKNYADAYYGPNWRRLTKIVRTLDPTGMLIAKQPIPVLS</sequence>
<feature type="domain" description="FAD-binding PCMH-type" evidence="6">
    <location>
        <begin position="106"/>
        <end position="275"/>
    </location>
</feature>
<accession>A0A7S1XD50</accession>
<dbReference type="InterPro" id="IPR016169">
    <property type="entry name" value="FAD-bd_PCMH_sub2"/>
</dbReference>
<dbReference type="Gene3D" id="3.30.465.10">
    <property type="match status" value="2"/>
</dbReference>
<dbReference type="Pfam" id="PF08031">
    <property type="entry name" value="BBE"/>
    <property type="match status" value="1"/>
</dbReference>
<name>A0A7S1XD50_9RHOD</name>
<dbReference type="PROSITE" id="PS51387">
    <property type="entry name" value="FAD_PCMH"/>
    <property type="match status" value="1"/>
</dbReference>
<evidence type="ECO:0000256" key="5">
    <source>
        <dbReference type="ARBA" id="ARBA00023002"/>
    </source>
</evidence>
<dbReference type="AlphaFoldDB" id="A0A7S1XD50"/>
<keyword evidence="4" id="KW-0274">FAD</keyword>
<keyword evidence="5" id="KW-0560">Oxidoreductase</keyword>
<comment type="similarity">
    <text evidence="2">Belongs to the oxygen-dependent FAD-linked oxidoreductase family.</text>
</comment>
<evidence type="ECO:0000256" key="2">
    <source>
        <dbReference type="ARBA" id="ARBA00005466"/>
    </source>
</evidence>
<reference evidence="7" key="1">
    <citation type="submission" date="2021-01" db="EMBL/GenBank/DDBJ databases">
        <authorList>
            <person name="Corre E."/>
            <person name="Pelletier E."/>
            <person name="Niang G."/>
            <person name="Scheremetjew M."/>
            <person name="Finn R."/>
            <person name="Kale V."/>
            <person name="Holt S."/>
            <person name="Cochrane G."/>
            <person name="Meng A."/>
            <person name="Brown T."/>
            <person name="Cohen L."/>
        </authorList>
    </citation>
    <scope>NUCLEOTIDE SEQUENCE</scope>
    <source>
        <strain evidence="7">SAG 36.94</strain>
    </source>
</reference>
<organism evidence="7">
    <name type="scientific">Compsopogon caeruleus</name>
    <dbReference type="NCBI Taxonomy" id="31354"/>
    <lineage>
        <taxon>Eukaryota</taxon>
        <taxon>Rhodophyta</taxon>
        <taxon>Compsopogonophyceae</taxon>
        <taxon>Compsopogonales</taxon>
        <taxon>Compsopogonaceae</taxon>
        <taxon>Compsopogon</taxon>
    </lineage>
</organism>
<dbReference type="PANTHER" id="PTHR42973">
    <property type="entry name" value="BINDING OXIDOREDUCTASE, PUTATIVE (AFU_ORTHOLOGUE AFUA_1G17690)-RELATED"/>
    <property type="match status" value="1"/>
</dbReference>
<dbReference type="InterPro" id="IPR050416">
    <property type="entry name" value="FAD-linked_Oxidoreductase"/>
</dbReference>